<accession>A0A4Q9VTX5</accession>
<dbReference type="AlphaFoldDB" id="A0A4Q9VTX5"/>
<gene>
    <name evidence="1" type="ORF">EYW49_09250</name>
</gene>
<dbReference type="RefSeq" id="WP_131308648.1">
    <property type="nucleotide sequence ID" value="NZ_SJFN01000011.1"/>
</dbReference>
<sequence length="201" mass="21295">MAEASDGSKKQKSIGEVLMSSGGKIGTEAVKNLLKESDKYEFFHSIVKKGGAEALKIGVISAGQISPQSEHLADGLSDHFTVVYEIGRSGLKLNPLKIAQLSGQFGVGIGKIMDKDSKHSCAISVGVVGIGVLKASGALLAAEPTLGASLVEVGSLGYDVYKMDEQCGISKEVNKKIEEKAMPMYMWFNDGIEKWIRSGGN</sequence>
<organism evidence="1 2">
    <name type="scientific">Siculibacillus lacustris</name>
    <dbReference type="NCBI Taxonomy" id="1549641"/>
    <lineage>
        <taxon>Bacteria</taxon>
        <taxon>Pseudomonadati</taxon>
        <taxon>Pseudomonadota</taxon>
        <taxon>Alphaproteobacteria</taxon>
        <taxon>Hyphomicrobiales</taxon>
        <taxon>Ancalomicrobiaceae</taxon>
        <taxon>Siculibacillus</taxon>
    </lineage>
</organism>
<dbReference type="EMBL" id="SJFN01000011">
    <property type="protein sequence ID" value="TBW38445.1"/>
    <property type="molecule type" value="Genomic_DNA"/>
</dbReference>
<dbReference type="OrthoDB" id="7355169at2"/>
<evidence type="ECO:0000313" key="2">
    <source>
        <dbReference type="Proteomes" id="UP000292781"/>
    </source>
</evidence>
<protein>
    <submittedName>
        <fullName evidence="1">Uncharacterized protein</fullName>
    </submittedName>
</protein>
<dbReference type="Proteomes" id="UP000292781">
    <property type="component" value="Unassembled WGS sequence"/>
</dbReference>
<name>A0A4Q9VTX5_9HYPH</name>
<evidence type="ECO:0000313" key="1">
    <source>
        <dbReference type="EMBL" id="TBW38445.1"/>
    </source>
</evidence>
<keyword evidence="2" id="KW-1185">Reference proteome</keyword>
<proteinExistence type="predicted"/>
<comment type="caution">
    <text evidence="1">The sequence shown here is derived from an EMBL/GenBank/DDBJ whole genome shotgun (WGS) entry which is preliminary data.</text>
</comment>
<reference evidence="1 2" key="1">
    <citation type="submission" date="2019-02" db="EMBL/GenBank/DDBJ databases">
        <title>Siculibacillus lacustris gen. nov., sp. nov., a new rosette-forming bacterium isolated from a freshwater crater lake (Lake St. Ana, Romania).</title>
        <authorList>
            <person name="Felfoldi T."/>
            <person name="Marton Z."/>
            <person name="Szabo A."/>
            <person name="Mentes A."/>
            <person name="Boka K."/>
            <person name="Marialigeti K."/>
            <person name="Mathe I."/>
            <person name="Koncz M."/>
            <person name="Schumann P."/>
            <person name="Toth E."/>
        </authorList>
    </citation>
    <scope>NUCLEOTIDE SEQUENCE [LARGE SCALE GENOMIC DNA]</scope>
    <source>
        <strain evidence="1 2">SA-279</strain>
    </source>
</reference>